<dbReference type="SUPFAM" id="SSF51445">
    <property type="entry name" value="(Trans)glycosidases"/>
    <property type="match status" value="1"/>
</dbReference>
<protein>
    <recommendedName>
        <fullName evidence="2">Glycosyltransferase 2-like domain-containing protein</fullName>
    </recommendedName>
</protein>
<reference evidence="1" key="1">
    <citation type="journal article" date="2020" name="Nature">
        <title>Giant virus diversity and host interactions through global metagenomics.</title>
        <authorList>
            <person name="Schulz F."/>
            <person name="Roux S."/>
            <person name="Paez-Espino D."/>
            <person name="Jungbluth S."/>
            <person name="Walsh D.A."/>
            <person name="Denef V.J."/>
            <person name="McMahon K.D."/>
            <person name="Konstantinidis K.T."/>
            <person name="Eloe-Fadrosh E.A."/>
            <person name="Kyrpides N.C."/>
            <person name="Woyke T."/>
        </authorList>
    </citation>
    <scope>NUCLEOTIDE SEQUENCE</scope>
    <source>
        <strain evidence="1">GVMAG-M-3300023184-86</strain>
    </source>
</reference>
<evidence type="ECO:0008006" key="2">
    <source>
        <dbReference type="Google" id="ProtNLM"/>
    </source>
</evidence>
<dbReference type="AlphaFoldDB" id="A0A6C0IG68"/>
<dbReference type="InterPro" id="IPR017853">
    <property type="entry name" value="GH"/>
</dbReference>
<organism evidence="1">
    <name type="scientific">viral metagenome</name>
    <dbReference type="NCBI Taxonomy" id="1070528"/>
    <lineage>
        <taxon>unclassified sequences</taxon>
        <taxon>metagenomes</taxon>
        <taxon>organismal metagenomes</taxon>
    </lineage>
</organism>
<accession>A0A6C0IG68</accession>
<evidence type="ECO:0000313" key="1">
    <source>
        <dbReference type="EMBL" id="QHT92114.1"/>
    </source>
</evidence>
<proteinExistence type="predicted"/>
<sequence>MDCICLLTHDFKDEFINTLVKIDRDPNIKNFKVIVLFDTNNEYNISNQFENIDIIKINRISSSYDNYGHSMYINYFKQNYVSIKTYRYIWFIENDVYYPNSLITFINSHEAYNYDLLVSEYGTRSVNWCWTSSLKGFKHVSNIGVLAVIMRFSAELLLKLIDNIDKNYFGYLEAILPHICIENNLTIHQFLPEMCGILTTDCNLPLLNLIRADIQQNTRYYTENKIYHPIKL</sequence>
<name>A0A6C0IG68_9ZZZZ</name>
<dbReference type="EMBL" id="MN740177">
    <property type="protein sequence ID" value="QHT92114.1"/>
    <property type="molecule type" value="Genomic_DNA"/>
</dbReference>